<dbReference type="InterPro" id="IPR004175">
    <property type="entry name" value="RNA_CPDase"/>
</dbReference>
<accession>Q9K7T9</accession>
<dbReference type="EMBL" id="BA000004">
    <property type="protein sequence ID" value="BAB06989.1"/>
    <property type="molecule type" value="Genomic_DNA"/>
</dbReference>
<proteinExistence type="inferred from homology"/>
<protein>
    <recommendedName>
        <fullName evidence="2">RNA 2',3'-cyclic phosphodiesterase</fullName>
        <shortName evidence="2">RNA 2',3'-CPDase</shortName>
        <ecNumber evidence="2">3.1.4.58</ecNumber>
    </recommendedName>
</protein>
<dbReference type="PANTHER" id="PTHR35561">
    <property type="entry name" value="RNA 2',3'-CYCLIC PHOSPHODIESTERASE"/>
    <property type="match status" value="1"/>
</dbReference>
<dbReference type="AlphaFoldDB" id="Q9K7T9"/>
<dbReference type="PANTHER" id="PTHR35561:SF1">
    <property type="entry name" value="RNA 2',3'-CYCLIC PHOSPHODIESTERASE"/>
    <property type="match status" value="1"/>
</dbReference>
<dbReference type="SUPFAM" id="SSF55144">
    <property type="entry name" value="LigT-like"/>
    <property type="match status" value="1"/>
</dbReference>
<dbReference type="GO" id="GO:0008664">
    <property type="term" value="F:RNA 2',3'-cyclic 3'-phosphodiesterase activity"/>
    <property type="evidence" value="ECO:0007669"/>
    <property type="project" value="UniProtKB-EC"/>
</dbReference>
<dbReference type="NCBIfam" id="TIGR02258">
    <property type="entry name" value="2_5_ligase"/>
    <property type="match status" value="1"/>
</dbReference>
<gene>
    <name evidence="3" type="ordered locus">BH3270</name>
</gene>
<dbReference type="GO" id="GO:0004113">
    <property type="term" value="F:2',3'-cyclic-nucleotide 3'-phosphodiesterase activity"/>
    <property type="evidence" value="ECO:0007669"/>
    <property type="project" value="InterPro"/>
</dbReference>
<dbReference type="OrthoDB" id="9789350at2"/>
<dbReference type="Proteomes" id="UP000001258">
    <property type="component" value="Chromosome"/>
</dbReference>
<evidence type="ECO:0000313" key="4">
    <source>
        <dbReference type="Proteomes" id="UP000001258"/>
    </source>
</evidence>
<evidence type="ECO:0000256" key="2">
    <source>
        <dbReference type="HAMAP-Rule" id="MF_01940"/>
    </source>
</evidence>
<dbReference type="eggNOG" id="COG1514">
    <property type="taxonomic scope" value="Bacteria"/>
</dbReference>
<name>Q9K7T9_HALH5</name>
<evidence type="ECO:0000313" key="3">
    <source>
        <dbReference type="EMBL" id="BAB06989.1"/>
    </source>
</evidence>
<feature type="short sequence motif" description="HXTX 1" evidence="2">
    <location>
        <begin position="43"/>
        <end position="46"/>
    </location>
</feature>
<dbReference type="Gene3D" id="3.90.1140.10">
    <property type="entry name" value="Cyclic phosphodiesterase"/>
    <property type="match status" value="1"/>
</dbReference>
<comment type="catalytic activity">
    <reaction evidence="2">
        <text>a 3'-end 2',3'-cyclophospho-ribonucleotide-RNA + H2O = a 3'-end 2'-phospho-ribonucleotide-RNA + H(+)</text>
        <dbReference type="Rhea" id="RHEA:11828"/>
        <dbReference type="Rhea" id="RHEA-COMP:10464"/>
        <dbReference type="Rhea" id="RHEA-COMP:17353"/>
        <dbReference type="ChEBI" id="CHEBI:15377"/>
        <dbReference type="ChEBI" id="CHEBI:15378"/>
        <dbReference type="ChEBI" id="CHEBI:83064"/>
        <dbReference type="ChEBI" id="CHEBI:173113"/>
        <dbReference type="EC" id="3.1.4.58"/>
    </reaction>
</comment>
<dbReference type="Pfam" id="PF13563">
    <property type="entry name" value="2_5_RNA_ligase2"/>
    <property type="match status" value="1"/>
</dbReference>
<dbReference type="EC" id="3.1.4.58" evidence="2"/>
<keyword evidence="1 2" id="KW-0378">Hydrolase</keyword>
<feature type="short sequence motif" description="HXTX 2" evidence="2">
    <location>
        <begin position="129"/>
        <end position="132"/>
    </location>
</feature>
<dbReference type="KEGG" id="bha:BH3270"/>
<organism evidence="3 4">
    <name type="scientific">Halalkalibacterium halodurans (strain ATCC BAA-125 / DSM 18197 / FERM 7344 / JCM 9153 / C-125)</name>
    <name type="common">Bacillus halodurans</name>
    <dbReference type="NCBI Taxonomy" id="272558"/>
    <lineage>
        <taxon>Bacteria</taxon>
        <taxon>Bacillati</taxon>
        <taxon>Bacillota</taxon>
        <taxon>Bacilli</taxon>
        <taxon>Bacillales</taxon>
        <taxon>Bacillaceae</taxon>
        <taxon>Halalkalibacterium (ex Joshi et al. 2022)</taxon>
    </lineage>
</organism>
<reference evidence="3 4" key="1">
    <citation type="journal article" date="2000" name="Nucleic Acids Res.">
        <title>Complete genome sequence of the alkaliphilic bacterium Bacillus halodurans and genomic sequence comparison with Bacillus subtilis.</title>
        <authorList>
            <person name="Takami H."/>
            <person name="Nakasone K."/>
            <person name="Takaki Y."/>
            <person name="Maeno G."/>
            <person name="Sasaki R."/>
            <person name="Masui N."/>
            <person name="Fuji F."/>
            <person name="Hirama C."/>
            <person name="Nakamura Y."/>
            <person name="Ogasawara N."/>
            <person name="Kuhara S."/>
            <person name="Horikoshi K."/>
        </authorList>
    </citation>
    <scope>NUCLEOTIDE SEQUENCE [LARGE SCALE GENOMIC DNA]</scope>
    <source>
        <strain evidence="4">ATCC BAA-125 / DSM 18197 / FERM 7344 / JCM 9153 / C-125</strain>
    </source>
</reference>
<feature type="active site" description="Proton acceptor" evidence="2">
    <location>
        <position position="129"/>
    </location>
</feature>
<dbReference type="HAMAP" id="MF_01940">
    <property type="entry name" value="RNA_CPDase"/>
    <property type="match status" value="1"/>
</dbReference>
<dbReference type="STRING" id="272558.gene:10729182"/>
<keyword evidence="4" id="KW-1185">Reference proteome</keyword>
<dbReference type="HOGENOM" id="CLU_081251_3_1_9"/>
<evidence type="ECO:0000256" key="1">
    <source>
        <dbReference type="ARBA" id="ARBA00022801"/>
    </source>
</evidence>
<dbReference type="InterPro" id="IPR009097">
    <property type="entry name" value="Cyclic_Pdiesterase"/>
</dbReference>
<comment type="similarity">
    <text evidence="2">Belongs to the 2H phosphoesterase superfamily. ThpR family.</text>
</comment>
<comment type="function">
    <text evidence="2">Hydrolyzes RNA 2',3'-cyclic phosphodiester to an RNA 2'-phosphomonoester.</text>
</comment>
<dbReference type="RefSeq" id="WP_010899411.1">
    <property type="nucleotide sequence ID" value="NC_002570.2"/>
</dbReference>
<feature type="active site" description="Proton donor" evidence="2">
    <location>
        <position position="43"/>
    </location>
</feature>
<sequence length="186" mass="21553">MTHTHYFLAISLPDEIKKQLDTFVQRHKQSLPFKKWTHLEDYHITLVFLGAQPHDRLERLVTACQKLGEHITSFPIQLEGLSTFGQEERPRIFWAGVRDSAELSAFQQSVKTCCQQEEISVERRPYRPHVTLAKKWIGKGSFKEVASEVSQPPARLLHVTSFHLYRSHIGKTPSYEITESFPLRGQ</sequence>
<dbReference type="PIR" id="F84058">
    <property type="entry name" value="F84058"/>
</dbReference>